<dbReference type="GeneID" id="8513143"/>
<protein>
    <submittedName>
        <fullName evidence="4">Transcriptional regulator, MarR family</fullName>
    </submittedName>
</protein>
<dbReference type="CDD" id="cd00090">
    <property type="entry name" value="HTH_ARSR"/>
    <property type="match status" value="1"/>
</dbReference>
<feature type="transmembrane region" description="Helical" evidence="2">
    <location>
        <begin position="219"/>
        <end position="238"/>
    </location>
</feature>
<name>C9RGG2_METVM</name>
<feature type="domain" description="DUF7343" evidence="3">
    <location>
        <begin position="385"/>
        <end position="444"/>
    </location>
</feature>
<accession>C9RGG2</accession>
<dbReference type="Pfam" id="PF24034">
    <property type="entry name" value="DUF7343"/>
    <property type="match status" value="1"/>
</dbReference>
<proteinExistence type="predicted"/>
<gene>
    <name evidence="4" type="ordered locus">Metvu_0806</name>
</gene>
<evidence type="ECO:0000259" key="3">
    <source>
        <dbReference type="Pfam" id="PF24034"/>
    </source>
</evidence>
<keyword evidence="2" id="KW-0812">Transmembrane</keyword>
<sequence length="452" mass="51715">MVKVIFIKPRDAVIFLLLLFVAINASSSYVIKNLNIDCIVNPDDTINETIKFVVYNNEDRNLTEISYTIPQSIKNFTITSSNGVKGYSALYNEGVTELDIEFNKPLSKGDSTNITINCIVRDAIWTKNGIKQLIMSFPISSNKAEIKIVLPPGAVILSPEGNLLVTPSGYKITTDGKHQIIIWDLSLNKEITFTITVKYTFISYPTHNIIEHPLVNENLKYLLIVVVIGAVIFAGLFIRERKLRKNNIKKLDDLNNEIASLKNTLSEKENQLKEKEIQLNEKIDEIRKLVSKIKDLEEKLASASKNLLSKDEIINILNEKIVDYESKIQRLLEENSTYKEKINALTKQIEDLTRENQHLKEKIINLSNIAKKYVEEKKGVLWDFLTEDEKIIIDLIKKHGHITQKEIVEMTGMSKPKVSRIVSELEDRKIIRKEKIGRINKLTLTDESKKLL</sequence>
<dbReference type="RefSeq" id="WP_015732884.1">
    <property type="nucleotide sequence ID" value="NC_013407.1"/>
</dbReference>
<dbReference type="SUPFAM" id="SSF46785">
    <property type="entry name" value="Winged helix' DNA-binding domain"/>
    <property type="match status" value="1"/>
</dbReference>
<keyword evidence="5" id="KW-1185">Reference proteome</keyword>
<dbReference type="Gene3D" id="1.10.287.1490">
    <property type="match status" value="1"/>
</dbReference>
<dbReference type="InterPro" id="IPR055767">
    <property type="entry name" value="DUF7343"/>
</dbReference>
<dbReference type="InterPro" id="IPR011991">
    <property type="entry name" value="ArsR-like_HTH"/>
</dbReference>
<keyword evidence="2" id="KW-0472">Membrane</keyword>
<evidence type="ECO:0000313" key="4">
    <source>
        <dbReference type="EMBL" id="ACX72664.1"/>
    </source>
</evidence>
<keyword evidence="1" id="KW-0175">Coiled coil</keyword>
<dbReference type="KEGG" id="mvu:Metvu_0806"/>
<dbReference type="OrthoDB" id="27885at2157"/>
<organism evidence="4 5">
    <name type="scientific">Methanocaldococcus vulcanius (strain ATCC 700851 / DSM 12094 / M7)</name>
    <name type="common">Methanococcus vulcanius</name>
    <dbReference type="NCBI Taxonomy" id="579137"/>
    <lineage>
        <taxon>Archaea</taxon>
        <taxon>Methanobacteriati</taxon>
        <taxon>Methanobacteriota</taxon>
        <taxon>Methanomada group</taxon>
        <taxon>Methanococci</taxon>
        <taxon>Methanococcales</taxon>
        <taxon>Methanocaldococcaceae</taxon>
        <taxon>Methanocaldococcus</taxon>
    </lineage>
</organism>
<dbReference type="eggNOG" id="arCOG00391">
    <property type="taxonomic scope" value="Archaea"/>
</dbReference>
<dbReference type="Proteomes" id="UP000002063">
    <property type="component" value="Chromosome"/>
</dbReference>
<evidence type="ECO:0000256" key="2">
    <source>
        <dbReference type="SAM" id="Phobius"/>
    </source>
</evidence>
<dbReference type="AlphaFoldDB" id="C9RGG2"/>
<dbReference type="InterPro" id="IPR036390">
    <property type="entry name" value="WH_DNA-bd_sf"/>
</dbReference>
<feature type="coiled-coil region" evidence="1">
    <location>
        <begin position="244"/>
        <end position="376"/>
    </location>
</feature>
<dbReference type="STRING" id="579137.Metvu_0806"/>
<evidence type="ECO:0000256" key="1">
    <source>
        <dbReference type="SAM" id="Coils"/>
    </source>
</evidence>
<keyword evidence="2" id="KW-1133">Transmembrane helix</keyword>
<dbReference type="Gene3D" id="1.10.10.10">
    <property type="entry name" value="Winged helix-like DNA-binding domain superfamily/Winged helix DNA-binding domain"/>
    <property type="match status" value="1"/>
</dbReference>
<dbReference type="InterPro" id="IPR036388">
    <property type="entry name" value="WH-like_DNA-bd_sf"/>
</dbReference>
<dbReference type="EMBL" id="CP001787">
    <property type="protein sequence ID" value="ACX72664.1"/>
    <property type="molecule type" value="Genomic_DNA"/>
</dbReference>
<reference evidence="4" key="1">
    <citation type="submission" date="2009-10" db="EMBL/GenBank/DDBJ databases">
        <title>Complete sequence of chromosome of Methanocaldococcus vulcanius M7.</title>
        <authorList>
            <consortium name="US DOE Joint Genome Institute"/>
            <person name="Lucas S."/>
            <person name="Copeland A."/>
            <person name="Lapidus A."/>
            <person name="Glavina del Rio T."/>
            <person name="Dalin E."/>
            <person name="Tice H."/>
            <person name="Bruce D."/>
            <person name="Goodwin L."/>
            <person name="Pitluck S."/>
            <person name="Lcollab F.I."/>
            <person name="Brettin T."/>
            <person name="Detter J.C."/>
            <person name="Han C."/>
            <person name="Tapia R."/>
            <person name="Kuske C.R."/>
            <person name="Schmutz J."/>
            <person name="Larimer F."/>
            <person name="Land M."/>
            <person name="Hauser L."/>
            <person name="Kyrpides N."/>
            <person name="Ovchinikova G."/>
            <person name="Sieprawska-Lupa M."/>
            <person name="Whitman W.B."/>
            <person name="Woyke T."/>
        </authorList>
    </citation>
    <scope>NUCLEOTIDE SEQUENCE [LARGE SCALE GENOMIC DNA]</scope>
    <source>
        <strain evidence="4">M7</strain>
    </source>
</reference>
<dbReference type="HOGENOM" id="CLU_637154_0_0_2"/>
<evidence type="ECO:0000313" key="5">
    <source>
        <dbReference type="Proteomes" id="UP000002063"/>
    </source>
</evidence>
<dbReference type="SUPFAM" id="SSF90257">
    <property type="entry name" value="Myosin rod fragments"/>
    <property type="match status" value="1"/>
</dbReference>